<dbReference type="AlphaFoldDB" id="A0A090FML8"/>
<dbReference type="EMBL" id="CCNB01000043">
    <property type="protein sequence ID" value="CDX42940.1"/>
    <property type="molecule type" value="Genomic_DNA"/>
</dbReference>
<evidence type="ECO:0000313" key="1">
    <source>
        <dbReference type="EMBL" id="CDX42940.1"/>
    </source>
</evidence>
<gene>
    <name evidence="1" type="ORF">MPLDJ20_60053</name>
</gene>
<dbReference type="Proteomes" id="UP000046373">
    <property type="component" value="Unassembled WGS sequence"/>
</dbReference>
<sequence length="58" mass="6347">MTLSILGKTMELEKFGQSSKPVPATNVLASYPFQVDVVSRSADPQSEFLQLGPPDHTR</sequence>
<evidence type="ECO:0000313" key="2">
    <source>
        <dbReference type="Proteomes" id="UP000046373"/>
    </source>
</evidence>
<proteinExistence type="predicted"/>
<accession>A0A090FML8</accession>
<protein>
    <submittedName>
        <fullName evidence="1">Uncharacterized protein</fullName>
    </submittedName>
</protein>
<name>A0A090FML8_MESPL</name>
<reference evidence="1 2" key="1">
    <citation type="submission" date="2014-08" db="EMBL/GenBank/DDBJ databases">
        <authorList>
            <person name="Moulin Lionel"/>
        </authorList>
    </citation>
    <scope>NUCLEOTIDE SEQUENCE [LARGE SCALE GENOMIC DNA]</scope>
</reference>
<organism evidence="1 2">
    <name type="scientific">Mesorhizobium plurifarium</name>
    <dbReference type="NCBI Taxonomy" id="69974"/>
    <lineage>
        <taxon>Bacteria</taxon>
        <taxon>Pseudomonadati</taxon>
        <taxon>Pseudomonadota</taxon>
        <taxon>Alphaproteobacteria</taxon>
        <taxon>Hyphomicrobiales</taxon>
        <taxon>Phyllobacteriaceae</taxon>
        <taxon>Mesorhizobium</taxon>
    </lineage>
</organism>